<feature type="region of interest" description="Disordered" evidence="1">
    <location>
        <begin position="356"/>
        <end position="475"/>
    </location>
</feature>
<dbReference type="InterPro" id="IPR003399">
    <property type="entry name" value="Mce/MlaD"/>
</dbReference>
<sequence length="520" mass="52070">MILDPSGRGPGPLRLGGIGVALVVVVSAGVYLLGLRYTGAFADTVDVTADMTSTGDGMPPRADITFRGMIVGTVAEVGMAAKGERQLVALKLKPAEAESIPSTVTARVVPSNLFGVTALELVDNGPAPGGLRAGMTIHQDTGTATTQLQATLTTLRTALDAIQPQRLARVLGTLSQALDSGARVPGSTIERLDAWTTQVRAIPGIGDLLGDLGAAATAVNRSAPELIDALGDSVTTARTLTERRSNLIALLTEAGNTVDATNGLFARNPDAGKELTIGLDDTFGALATDPGAIAGAVANLNSALSRFATVFNWGPSNQMRWAIDVTFTPFRPYTAADCPHYGELAGPHCAAAPDAAPPQGFPPQLLPGRIGVAGPPSPAPDAPITPPLPQIPGLPTFPGLTAPSGPAQPFAPDAPFGPAVPSTPTPPPGPTALFGSTPPFGPDGPLGPAAAIPAAPSGPAAPPDPPGPPNSTAPASYTGPAAVAAIVGNRPNAAQLVLLGPVLSGGMVTVRTAPAGHGGR</sequence>
<dbReference type="RefSeq" id="WP_025347837.1">
    <property type="nucleotide sequence ID" value="NZ_CP006850.1"/>
</dbReference>
<dbReference type="PATRIC" id="fig|1415166.3.peg.1544"/>
<dbReference type="GO" id="GO:0051701">
    <property type="term" value="P:biological process involved in interaction with host"/>
    <property type="evidence" value="ECO:0007669"/>
    <property type="project" value="TreeGrafter"/>
</dbReference>
<dbReference type="AlphaFoldDB" id="W5TGE7"/>
<organism evidence="5 6">
    <name type="scientific">Nocardia nova SH22a</name>
    <dbReference type="NCBI Taxonomy" id="1415166"/>
    <lineage>
        <taxon>Bacteria</taxon>
        <taxon>Bacillati</taxon>
        <taxon>Actinomycetota</taxon>
        <taxon>Actinomycetes</taxon>
        <taxon>Mycobacteriales</taxon>
        <taxon>Nocardiaceae</taxon>
        <taxon>Nocardia</taxon>
    </lineage>
</organism>
<evidence type="ECO:0000259" key="4">
    <source>
        <dbReference type="Pfam" id="PF11887"/>
    </source>
</evidence>
<dbReference type="InterPro" id="IPR024516">
    <property type="entry name" value="Mce_C"/>
</dbReference>
<keyword evidence="6" id="KW-1185">Reference proteome</keyword>
<keyword evidence="2" id="KW-0472">Membrane</keyword>
<evidence type="ECO:0000313" key="5">
    <source>
        <dbReference type="EMBL" id="AHH16321.1"/>
    </source>
</evidence>
<gene>
    <name evidence="5" type="primary">mce4A</name>
    <name evidence="5" type="ORF">NONO_c15200</name>
</gene>
<evidence type="ECO:0000259" key="3">
    <source>
        <dbReference type="Pfam" id="PF02470"/>
    </source>
</evidence>
<proteinExistence type="predicted"/>
<dbReference type="PANTHER" id="PTHR33371:SF19">
    <property type="entry name" value="MCE-FAMILY PROTEIN MCE4A"/>
    <property type="match status" value="1"/>
</dbReference>
<feature type="compositionally biased region" description="Pro residues" evidence="1">
    <location>
        <begin position="375"/>
        <end position="392"/>
    </location>
</feature>
<dbReference type="GO" id="GO:0005576">
    <property type="term" value="C:extracellular region"/>
    <property type="evidence" value="ECO:0007669"/>
    <property type="project" value="TreeGrafter"/>
</dbReference>
<feature type="compositionally biased region" description="Pro residues" evidence="1">
    <location>
        <begin position="356"/>
        <end position="365"/>
    </location>
</feature>
<reference evidence="5 6" key="1">
    <citation type="journal article" date="2014" name="Appl. Environ. Microbiol.">
        <title>Insights into the Microbial Degradation of Rubber and Gutta-Percha by Analysis of the Complete Genome of Nocardia nova SH22a.</title>
        <authorList>
            <person name="Luo Q."/>
            <person name="Hiessl S."/>
            <person name="Poehlein A."/>
            <person name="Daniel R."/>
            <person name="Steinbuchel A."/>
        </authorList>
    </citation>
    <scope>NUCLEOTIDE SEQUENCE [LARGE SCALE GENOMIC DNA]</scope>
    <source>
        <strain evidence="5">SH22a</strain>
    </source>
</reference>
<dbReference type="eggNOG" id="COG1463">
    <property type="taxonomic scope" value="Bacteria"/>
</dbReference>
<dbReference type="Pfam" id="PF02470">
    <property type="entry name" value="MlaD"/>
    <property type="match status" value="1"/>
</dbReference>
<feature type="transmembrane region" description="Helical" evidence="2">
    <location>
        <begin position="12"/>
        <end position="34"/>
    </location>
</feature>
<dbReference type="HOGENOM" id="CLU_042030_0_0_11"/>
<dbReference type="PANTHER" id="PTHR33371">
    <property type="entry name" value="INTERMEMBRANE PHOSPHOLIPID TRANSPORT SYSTEM BINDING PROTEIN MLAD-RELATED"/>
    <property type="match status" value="1"/>
</dbReference>
<dbReference type="InterPro" id="IPR052336">
    <property type="entry name" value="MlaD_Phospholipid_Transporter"/>
</dbReference>
<keyword evidence="2" id="KW-1133">Transmembrane helix</keyword>
<dbReference type="Pfam" id="PF11887">
    <property type="entry name" value="Mce4_CUP1"/>
    <property type="match status" value="1"/>
</dbReference>
<keyword evidence="2" id="KW-0812">Transmembrane</keyword>
<evidence type="ECO:0000256" key="2">
    <source>
        <dbReference type="SAM" id="Phobius"/>
    </source>
</evidence>
<evidence type="ECO:0000256" key="1">
    <source>
        <dbReference type="SAM" id="MobiDB-lite"/>
    </source>
</evidence>
<dbReference type="Proteomes" id="UP000019150">
    <property type="component" value="Chromosome"/>
</dbReference>
<evidence type="ECO:0000313" key="6">
    <source>
        <dbReference type="Proteomes" id="UP000019150"/>
    </source>
</evidence>
<feature type="compositionally biased region" description="Low complexity" evidence="1">
    <location>
        <begin position="446"/>
        <end position="458"/>
    </location>
</feature>
<dbReference type="OrthoDB" id="4571090at2"/>
<feature type="domain" description="Mce/MlaD" evidence="3">
    <location>
        <begin position="44"/>
        <end position="122"/>
    </location>
</feature>
<feature type="compositionally biased region" description="Pro residues" evidence="1">
    <location>
        <begin position="459"/>
        <end position="471"/>
    </location>
</feature>
<dbReference type="KEGG" id="nno:NONO_c15200"/>
<accession>W5TGE7</accession>
<feature type="compositionally biased region" description="Pro residues" evidence="1">
    <location>
        <begin position="421"/>
        <end position="430"/>
    </location>
</feature>
<protein>
    <submittedName>
        <fullName evidence="5">MCE family protein MceA</fullName>
    </submittedName>
</protein>
<dbReference type="STRING" id="1415166.NONO_c15200"/>
<name>W5TGE7_9NOCA</name>
<dbReference type="EMBL" id="CP006850">
    <property type="protein sequence ID" value="AHH16321.1"/>
    <property type="molecule type" value="Genomic_DNA"/>
</dbReference>
<feature type="domain" description="Mammalian cell entry C-terminal" evidence="4">
    <location>
        <begin position="130"/>
        <end position="347"/>
    </location>
</feature>